<keyword evidence="4" id="KW-1185">Reference proteome</keyword>
<dbReference type="EMBL" id="JADCUA010000001">
    <property type="protein sequence ID" value="KAH9843672.1"/>
    <property type="molecule type" value="Genomic_DNA"/>
</dbReference>
<feature type="domain" description="F-box" evidence="2">
    <location>
        <begin position="693"/>
        <end position="742"/>
    </location>
</feature>
<accession>A0ABQ8KWK6</accession>
<feature type="region of interest" description="Disordered" evidence="1">
    <location>
        <begin position="654"/>
        <end position="693"/>
    </location>
</feature>
<dbReference type="InterPro" id="IPR001810">
    <property type="entry name" value="F-box_dom"/>
</dbReference>
<dbReference type="Proteomes" id="UP000814176">
    <property type="component" value="Unassembled WGS sequence"/>
</dbReference>
<evidence type="ECO:0000259" key="2">
    <source>
        <dbReference type="PROSITE" id="PS50181"/>
    </source>
</evidence>
<protein>
    <recommendedName>
        <fullName evidence="2">F-box domain-containing protein</fullName>
    </recommendedName>
</protein>
<sequence length="1279" mass="146751">MSAKDQETVSPANVQQDFVPVDSERKEVRGWDGLNLKEMFEMPADVQYEILGGLHPRDLLSLSWTSKACHAALSTKDSAYLWTVTLRNVPGVPPCPDLLIEPAWATLLYSPHCTGCGYDGSTEWYWEFYVRFCDNCRHTRLVWDPHYDRRVSERRNLSLDIPTNILNARRVPPNPYYPRELRNVYMKSEIDDLIDAWVKVVKEDDDEAMATLVGQQFVRVRKTAKVVVIRPPRIAASRLTQDCYGTQHVALCEKWAEAECVELRKERLRDVVSRLREVGWGDKLDLMKEDNYAPLSKLAEVNVPEKLTDTAWSNVGREIIKGMESAQTRRLARELDEKLHSRADIMESTIKSLLRRPELWPYRVGFGDIARMPEVREIMCAPDSEDIDAKFAALPTQFGDMIRRWKAHVDDQLLNKYVPDFDEYEYPRRAKSYKRLLSLDLATTRFRCERCAVEFGWDCDLYYPSVLSHDCLHGETEWMDDETDTVYAHFVEEYVGSEGFYTYRLHAVPLTTQARKLFELCGKDTDTVTAQEMDALGVRFVRDEEYIMTWRAATSSSQGPDGTWRMATSGEASKAQKHERRIQLEEARWFCRTCDEPQHARGWYCRDALRHLATMHGGVTLSLECEHLQALPGYDKSQDDFRFKLDSLDSDEKAKRKVKRTTASSDVKGGSGSTPTQRKGGGKAPSTRGRGGLKDMLEMPIDVIHEILRHLRPRDLLSLSWSSKSVHAFLMKKSSAYIWKLSLKNVEGLPSCPEHLIEPTWTSFLFAKHCSACGQANIADSGILWECYMRLCKDCSRLSTIESRDADFEDIPMDMFNQCSVNRPRESKALYLKSEVQKTMDTWNKLVKANNEHELALFIGTEILRVRKIQDHALECSEWAEEQARMHKQERAGIQGDRLQEIMSRLRDLGWGPELDFIELNDYDEFYEHKHVRAARKLTERSWQNICEQMVKCMEAVRARRLALELTKRLNGRWEAMECALSILHDHQETRSRGLSRGDIALMPEFREIVCSLPGVEVNKESFMVLEANIGKHAEQRYTRMQDSLRALLAQSANKDSNGATTPDEADVDALELATTMFRCKICAQTIFYSQVMKHGCFRRNPPRLQAGSDVYVYWQFVSRQFKGRGYGTSEQPTITEGLLAVTNPPAEVVRLIELCGKNTQTVRAEEMDALDVRFVRNEKDSMTWRAAMTYRDSVSYSKSWRLANAEELDEAKQLEAERRRNASRTVATLPATRTSNSTPQLRGGYGRPYTLPATGFDRKSGSRDCGMNPWNDSDSLGA</sequence>
<dbReference type="GeneID" id="72007322"/>
<dbReference type="PROSITE" id="PS50181">
    <property type="entry name" value="FBOX"/>
    <property type="match status" value="1"/>
</dbReference>
<evidence type="ECO:0000256" key="1">
    <source>
        <dbReference type="SAM" id="MobiDB-lite"/>
    </source>
</evidence>
<organism evidence="3 4">
    <name type="scientific">Rhodofomes roseus</name>
    <dbReference type="NCBI Taxonomy" id="34475"/>
    <lineage>
        <taxon>Eukaryota</taxon>
        <taxon>Fungi</taxon>
        <taxon>Dikarya</taxon>
        <taxon>Basidiomycota</taxon>
        <taxon>Agaricomycotina</taxon>
        <taxon>Agaricomycetes</taxon>
        <taxon>Polyporales</taxon>
        <taxon>Rhodofomes</taxon>
    </lineage>
</organism>
<dbReference type="SUPFAM" id="SSF81383">
    <property type="entry name" value="F-box domain"/>
    <property type="match status" value="1"/>
</dbReference>
<gene>
    <name evidence="3" type="ORF">C8Q71DRAFT_844566</name>
</gene>
<name>A0ABQ8KWK6_9APHY</name>
<proteinExistence type="predicted"/>
<reference evidence="3 4" key="1">
    <citation type="journal article" date="2021" name="Environ. Microbiol.">
        <title>Gene family expansions and transcriptome signatures uncover fungal adaptations to wood decay.</title>
        <authorList>
            <person name="Hage H."/>
            <person name="Miyauchi S."/>
            <person name="Viragh M."/>
            <person name="Drula E."/>
            <person name="Min B."/>
            <person name="Chaduli D."/>
            <person name="Navarro D."/>
            <person name="Favel A."/>
            <person name="Norest M."/>
            <person name="Lesage-Meessen L."/>
            <person name="Balint B."/>
            <person name="Merenyi Z."/>
            <person name="de Eugenio L."/>
            <person name="Morin E."/>
            <person name="Martinez A.T."/>
            <person name="Baldrian P."/>
            <person name="Stursova M."/>
            <person name="Martinez M.J."/>
            <person name="Novotny C."/>
            <person name="Magnuson J.K."/>
            <person name="Spatafora J.W."/>
            <person name="Maurice S."/>
            <person name="Pangilinan J."/>
            <person name="Andreopoulos W."/>
            <person name="LaButti K."/>
            <person name="Hundley H."/>
            <person name="Na H."/>
            <person name="Kuo A."/>
            <person name="Barry K."/>
            <person name="Lipzen A."/>
            <person name="Henrissat B."/>
            <person name="Riley R."/>
            <person name="Ahrendt S."/>
            <person name="Nagy L.G."/>
            <person name="Grigoriev I.V."/>
            <person name="Martin F."/>
            <person name="Rosso M.N."/>
        </authorList>
    </citation>
    <scope>NUCLEOTIDE SEQUENCE [LARGE SCALE GENOMIC DNA]</scope>
    <source>
        <strain evidence="3 4">CIRM-BRFM 1785</strain>
    </source>
</reference>
<evidence type="ECO:0000313" key="3">
    <source>
        <dbReference type="EMBL" id="KAH9843672.1"/>
    </source>
</evidence>
<dbReference type="RefSeq" id="XP_047784482.1">
    <property type="nucleotide sequence ID" value="XM_047926590.1"/>
</dbReference>
<dbReference type="Pfam" id="PF00646">
    <property type="entry name" value="F-box"/>
    <property type="match status" value="1"/>
</dbReference>
<feature type="compositionally biased region" description="Polar residues" evidence="1">
    <location>
        <begin position="1224"/>
        <end position="1241"/>
    </location>
</feature>
<dbReference type="InterPro" id="IPR036047">
    <property type="entry name" value="F-box-like_dom_sf"/>
</dbReference>
<evidence type="ECO:0000313" key="4">
    <source>
        <dbReference type="Proteomes" id="UP000814176"/>
    </source>
</evidence>
<comment type="caution">
    <text evidence="3">The sequence shown here is derived from an EMBL/GenBank/DDBJ whole genome shotgun (WGS) entry which is preliminary data.</text>
</comment>
<feature type="region of interest" description="Disordered" evidence="1">
    <location>
        <begin position="1217"/>
        <end position="1279"/>
    </location>
</feature>